<comment type="caution">
    <text evidence="1">The sequence shown here is derived from an EMBL/GenBank/DDBJ whole genome shotgun (WGS) entry which is preliminary data.</text>
</comment>
<reference evidence="1" key="1">
    <citation type="submission" date="2021-02" db="EMBL/GenBank/DDBJ databases">
        <authorList>
            <person name="Nowell W R."/>
        </authorList>
    </citation>
    <scope>NUCLEOTIDE SEQUENCE</scope>
</reference>
<dbReference type="Proteomes" id="UP000663881">
    <property type="component" value="Unassembled WGS sequence"/>
</dbReference>
<gene>
    <name evidence="1" type="ORF">OKA104_LOCUS51071</name>
</gene>
<accession>A0A820NWH4</accession>
<evidence type="ECO:0000313" key="2">
    <source>
        <dbReference type="Proteomes" id="UP000663881"/>
    </source>
</evidence>
<dbReference type="AlphaFoldDB" id="A0A820NWH4"/>
<organism evidence="1 2">
    <name type="scientific">Adineta steineri</name>
    <dbReference type="NCBI Taxonomy" id="433720"/>
    <lineage>
        <taxon>Eukaryota</taxon>
        <taxon>Metazoa</taxon>
        <taxon>Spiralia</taxon>
        <taxon>Gnathifera</taxon>
        <taxon>Rotifera</taxon>
        <taxon>Eurotatoria</taxon>
        <taxon>Bdelloidea</taxon>
        <taxon>Adinetida</taxon>
        <taxon>Adinetidae</taxon>
        <taxon>Adineta</taxon>
    </lineage>
</organism>
<name>A0A820NWH4_9BILA</name>
<evidence type="ECO:0000313" key="1">
    <source>
        <dbReference type="EMBL" id="CAF4394868.1"/>
    </source>
</evidence>
<dbReference type="EMBL" id="CAJOAY010026950">
    <property type="protein sequence ID" value="CAF4394868.1"/>
    <property type="molecule type" value="Genomic_DNA"/>
</dbReference>
<protein>
    <submittedName>
        <fullName evidence="1">Uncharacterized protein</fullName>
    </submittedName>
</protein>
<proteinExistence type="predicted"/>
<feature type="non-terminal residue" evidence="1">
    <location>
        <position position="154"/>
    </location>
</feature>
<sequence>MAPYVLFLYHAVHQLRPNFTLINGTIKCNGALTHISIYRIKDGFTNCADKTDETANLSISTVCSNMERYRFHCYTNEPTCLSVFAFGNYENNCQNKFDELWFGTNAKLVDINCNKQRTDQCDLLRRYIKNSWVSNSTSELSRKLEIPFRSYCDT</sequence>